<dbReference type="Proteomes" id="UP000265443">
    <property type="component" value="Unassembled WGS sequence"/>
</dbReference>
<accession>A0ABX9MTW6</accession>
<protein>
    <submittedName>
        <fullName evidence="2">2-iminobutanoate/2-iminopropanoate deaminase</fullName>
        <ecNumber evidence="2">3.5.99.10</ecNumber>
    </submittedName>
</protein>
<dbReference type="CDD" id="cd00448">
    <property type="entry name" value="YjgF_YER057c_UK114_family"/>
    <property type="match status" value="1"/>
</dbReference>
<dbReference type="PANTHER" id="PTHR11803:SF58">
    <property type="entry name" value="PROTEIN HMF1-RELATED"/>
    <property type="match status" value="1"/>
</dbReference>
<dbReference type="GO" id="GO:0120241">
    <property type="term" value="F:2-iminobutanoate/2-iminopropanoate deaminase"/>
    <property type="evidence" value="ECO:0007669"/>
    <property type="project" value="UniProtKB-EC"/>
</dbReference>
<name>A0ABX9MTW6_9DEIN</name>
<dbReference type="PANTHER" id="PTHR11803">
    <property type="entry name" value="2-IMINOBUTANOATE/2-IMINOPROPANOATE DEAMINASE RIDA"/>
    <property type="match status" value="1"/>
</dbReference>
<keyword evidence="2" id="KW-0378">Hydrolase</keyword>
<dbReference type="EC" id="3.5.99.10" evidence="2"/>
<organism evidence="2 3">
    <name type="scientific">Meiothermus hypogaeus</name>
    <dbReference type="NCBI Taxonomy" id="884155"/>
    <lineage>
        <taxon>Bacteria</taxon>
        <taxon>Thermotogati</taxon>
        <taxon>Deinococcota</taxon>
        <taxon>Deinococci</taxon>
        <taxon>Thermales</taxon>
        <taxon>Thermaceae</taxon>
        <taxon>Meiothermus</taxon>
    </lineage>
</organism>
<dbReference type="EMBL" id="QWKY01000007">
    <property type="protein sequence ID" value="RIH80322.1"/>
    <property type="molecule type" value="Genomic_DNA"/>
</dbReference>
<evidence type="ECO:0000313" key="3">
    <source>
        <dbReference type="Proteomes" id="UP000265443"/>
    </source>
</evidence>
<dbReference type="Gene3D" id="3.30.1330.40">
    <property type="entry name" value="RutC-like"/>
    <property type="match status" value="1"/>
</dbReference>
<dbReference type="InterPro" id="IPR006175">
    <property type="entry name" value="YjgF/YER057c/UK114"/>
</dbReference>
<comment type="similarity">
    <text evidence="1">Belongs to the RutC family.</text>
</comment>
<gene>
    <name evidence="2" type="primary">yabJ_2</name>
    <name evidence="2" type="ORF">Mhypo_00625</name>
</gene>
<keyword evidence="3" id="KW-1185">Reference proteome</keyword>
<dbReference type="SUPFAM" id="SSF55298">
    <property type="entry name" value="YjgF-like"/>
    <property type="match status" value="1"/>
</dbReference>
<sequence length="108" mass="11582">MRAGNTIYVAGQVARDINGNLVAPNDAAGQARQVYHNLRQVLETAGAKPEHVVKVTTYLVDPADSKAVSEVRLEFFGDHRPPHTGLIVAGLGSPEVKVEVEVIAVLEE</sequence>
<evidence type="ECO:0000256" key="1">
    <source>
        <dbReference type="ARBA" id="ARBA00010552"/>
    </source>
</evidence>
<proteinExistence type="inferred from homology"/>
<evidence type="ECO:0000313" key="2">
    <source>
        <dbReference type="EMBL" id="RIH80322.1"/>
    </source>
</evidence>
<reference evidence="2 3" key="1">
    <citation type="submission" date="2018-08" db="EMBL/GenBank/DDBJ databases">
        <title>Meiothermus hypogaeus DSM 23238 genome sequencing project.</title>
        <authorList>
            <person name="Da Costa M.S."/>
            <person name="Albuquerque L."/>
            <person name="Raposo P."/>
            <person name="Froufe H.J.C."/>
            <person name="Barroso C.S."/>
            <person name="Egas C."/>
        </authorList>
    </citation>
    <scope>NUCLEOTIDE SEQUENCE [LARGE SCALE GENOMIC DNA]</scope>
    <source>
        <strain evidence="2 3">DSM 23238</strain>
    </source>
</reference>
<dbReference type="InterPro" id="IPR035959">
    <property type="entry name" value="RutC-like_sf"/>
</dbReference>
<comment type="caution">
    <text evidence="2">The sequence shown here is derived from an EMBL/GenBank/DDBJ whole genome shotgun (WGS) entry which is preliminary data.</text>
</comment>
<dbReference type="Pfam" id="PF01042">
    <property type="entry name" value="Ribonuc_L-PSP"/>
    <property type="match status" value="1"/>
</dbReference>